<dbReference type="SUPFAM" id="SSF53448">
    <property type="entry name" value="Nucleotide-diphospho-sugar transferases"/>
    <property type="match status" value="1"/>
</dbReference>
<evidence type="ECO:0000313" key="5">
    <source>
        <dbReference type="EMBL" id="SKB50616.1"/>
    </source>
</evidence>
<evidence type="ECO:0000259" key="4">
    <source>
        <dbReference type="Pfam" id="PF02709"/>
    </source>
</evidence>
<feature type="domain" description="Galactosyltransferase C-terminal" evidence="4">
    <location>
        <begin position="149"/>
        <end position="202"/>
    </location>
</feature>
<dbReference type="Proteomes" id="UP000190897">
    <property type="component" value="Unassembled WGS sequence"/>
</dbReference>
<evidence type="ECO:0000256" key="3">
    <source>
        <dbReference type="ARBA" id="ARBA00022679"/>
    </source>
</evidence>
<name>A0A1T5BTW5_9BACT</name>
<evidence type="ECO:0000256" key="1">
    <source>
        <dbReference type="ARBA" id="ARBA00006739"/>
    </source>
</evidence>
<dbReference type="PANTHER" id="PTHR43179:SF12">
    <property type="entry name" value="GALACTOFURANOSYLTRANSFERASE GLFT2"/>
    <property type="match status" value="1"/>
</dbReference>
<dbReference type="InterPro" id="IPR027791">
    <property type="entry name" value="Galactosyl_T_C"/>
</dbReference>
<evidence type="ECO:0000313" key="6">
    <source>
        <dbReference type="Proteomes" id="UP000190897"/>
    </source>
</evidence>
<keyword evidence="3 5" id="KW-0808">Transferase</keyword>
<evidence type="ECO:0000256" key="2">
    <source>
        <dbReference type="ARBA" id="ARBA00022676"/>
    </source>
</evidence>
<dbReference type="OrthoDB" id="761861at2"/>
<dbReference type="STRING" id="651661.SAMN05660293_00605"/>
<organism evidence="5 6">
    <name type="scientific">Dyadobacter psychrophilus</name>
    <dbReference type="NCBI Taxonomy" id="651661"/>
    <lineage>
        <taxon>Bacteria</taxon>
        <taxon>Pseudomonadati</taxon>
        <taxon>Bacteroidota</taxon>
        <taxon>Cytophagia</taxon>
        <taxon>Cytophagales</taxon>
        <taxon>Spirosomataceae</taxon>
        <taxon>Dyadobacter</taxon>
    </lineage>
</organism>
<keyword evidence="2" id="KW-0328">Glycosyltransferase</keyword>
<accession>A0A1T5BTW5</accession>
<dbReference type="InterPro" id="IPR029044">
    <property type="entry name" value="Nucleotide-diphossugar_trans"/>
</dbReference>
<comment type="similarity">
    <text evidence="1">Belongs to the glycosyltransferase 2 family.</text>
</comment>
<dbReference type="RefSeq" id="WP_082213170.1">
    <property type="nucleotide sequence ID" value="NZ_FUZA01000001.1"/>
</dbReference>
<dbReference type="EMBL" id="FUZA01000001">
    <property type="protein sequence ID" value="SKB50616.1"/>
    <property type="molecule type" value="Genomic_DNA"/>
</dbReference>
<dbReference type="Pfam" id="PF02709">
    <property type="entry name" value="Glyco_transf_7C"/>
    <property type="match status" value="1"/>
</dbReference>
<gene>
    <name evidence="5" type="ORF">SAMN05660293_00605</name>
</gene>
<reference evidence="6" key="1">
    <citation type="submission" date="2017-02" db="EMBL/GenBank/DDBJ databases">
        <authorList>
            <person name="Varghese N."/>
            <person name="Submissions S."/>
        </authorList>
    </citation>
    <scope>NUCLEOTIDE SEQUENCE [LARGE SCALE GENOMIC DNA]</scope>
    <source>
        <strain evidence="6">DSM 22270</strain>
    </source>
</reference>
<proteinExistence type="inferred from homology"/>
<dbReference type="PANTHER" id="PTHR43179">
    <property type="entry name" value="RHAMNOSYLTRANSFERASE WBBL"/>
    <property type="match status" value="1"/>
</dbReference>
<keyword evidence="6" id="KW-1185">Reference proteome</keyword>
<dbReference type="Gene3D" id="3.90.550.10">
    <property type="entry name" value="Spore Coat Polysaccharide Biosynthesis Protein SpsA, Chain A"/>
    <property type="match status" value="1"/>
</dbReference>
<dbReference type="GO" id="GO:0016757">
    <property type="term" value="F:glycosyltransferase activity"/>
    <property type="evidence" value="ECO:0007669"/>
    <property type="project" value="UniProtKB-KW"/>
</dbReference>
<dbReference type="AlphaFoldDB" id="A0A1T5BTW5"/>
<protein>
    <submittedName>
        <fullName evidence="5">Glycosyltransferase, GT2 family</fullName>
    </submittedName>
</protein>
<sequence>MSTKQISVLTIVKSRQEALQNLVAGLEQSDHYPAELVIINMNEPASELASKNFPIRSFRFNADERLPLAATRNFAAEQAAYPFMIFLDVDCIPSSQLVSRYFDACKKADHLWIGPVRYLREGATSEPDFLQKMWELSTPDPVRADLREINYALFWSLNFACSKKTYERIGGFDTRFTGYGAEDTDFGFTAREKNVPLSVVDALAYHQYHASYDPPLNHFEDILLNAKTFSDKWQTWPMEGWLKKFANAGLIEWTDTKLKILRKPNETEIRAALKA</sequence>